<keyword evidence="7" id="KW-0479">Metal-binding</keyword>
<feature type="transmembrane region" description="Helical" evidence="8">
    <location>
        <begin position="42"/>
        <end position="65"/>
    </location>
</feature>
<dbReference type="InterPro" id="IPR005744">
    <property type="entry name" value="Hy-lIII"/>
</dbReference>
<evidence type="ECO:0000256" key="3">
    <source>
        <dbReference type="ARBA" id="ARBA00022475"/>
    </source>
</evidence>
<keyword evidence="4 8" id="KW-0812">Transmembrane</keyword>
<dbReference type="Pfam" id="PF03006">
    <property type="entry name" value="HlyIII"/>
    <property type="match status" value="1"/>
</dbReference>
<evidence type="ECO:0000256" key="6">
    <source>
        <dbReference type="ARBA" id="ARBA00023136"/>
    </source>
</evidence>
<comment type="caution">
    <text evidence="9">The sequence shown here is derived from an EMBL/GenBank/DDBJ whole genome shotgun (WGS) entry which is preliminary data.</text>
</comment>
<dbReference type="GO" id="GO:0005886">
    <property type="term" value="C:plasma membrane"/>
    <property type="evidence" value="ECO:0007669"/>
    <property type="project" value="UniProtKB-SubCell"/>
</dbReference>
<dbReference type="PANTHER" id="PTHR20855:SF3">
    <property type="entry name" value="LD03007P"/>
    <property type="match status" value="1"/>
</dbReference>
<evidence type="ECO:0008006" key="11">
    <source>
        <dbReference type="Google" id="ProtNLM"/>
    </source>
</evidence>
<comment type="subcellular location">
    <subcellularLocation>
        <location evidence="1">Cell membrane</location>
        <topology evidence="1">Multi-pass membrane protein</topology>
    </subcellularLocation>
</comment>
<keyword evidence="5 8" id="KW-1133">Transmembrane helix</keyword>
<dbReference type="EMBL" id="MEXN01000005">
    <property type="protein sequence ID" value="OGD03844.1"/>
    <property type="molecule type" value="Genomic_DNA"/>
</dbReference>
<keyword evidence="6 8" id="KW-0472">Membrane</keyword>
<feature type="transmembrane region" description="Helical" evidence="8">
    <location>
        <begin position="77"/>
        <end position="97"/>
    </location>
</feature>
<feature type="binding site" evidence="7">
    <location>
        <position position="196"/>
    </location>
    <ligand>
        <name>Zn(2+)</name>
        <dbReference type="ChEBI" id="CHEBI:29105"/>
    </ligand>
</feature>
<proteinExistence type="inferred from homology"/>
<keyword evidence="3" id="KW-1003">Cell membrane</keyword>
<feature type="transmembrane region" description="Helical" evidence="8">
    <location>
        <begin position="161"/>
        <end position="182"/>
    </location>
</feature>
<dbReference type="InterPro" id="IPR004254">
    <property type="entry name" value="AdipoR/HlyIII-related"/>
</dbReference>
<feature type="transmembrane region" description="Helical" evidence="8">
    <location>
        <begin position="137"/>
        <end position="155"/>
    </location>
</feature>
<feature type="transmembrane region" description="Helical" evidence="8">
    <location>
        <begin position="194"/>
        <end position="215"/>
    </location>
</feature>
<organism evidence="9 10">
    <name type="scientific">Candidatus Amesbacteria bacterium RIFCSPLOWO2_01_FULL_48_25</name>
    <dbReference type="NCBI Taxonomy" id="1797259"/>
    <lineage>
        <taxon>Bacteria</taxon>
        <taxon>Candidatus Amesiibacteriota</taxon>
    </lineage>
</organism>
<feature type="binding site" evidence="7">
    <location>
        <position position="192"/>
    </location>
    <ligand>
        <name>Zn(2+)</name>
        <dbReference type="ChEBI" id="CHEBI:29105"/>
    </ligand>
</feature>
<accession>A0A1F4ZEI3</accession>
<protein>
    <recommendedName>
        <fullName evidence="11">Hemolysin</fullName>
    </recommendedName>
</protein>
<gene>
    <name evidence="9" type="ORF">A2989_03930</name>
</gene>
<dbReference type="NCBIfam" id="TIGR01065">
    <property type="entry name" value="hlyIII"/>
    <property type="match status" value="1"/>
</dbReference>
<dbReference type="PANTHER" id="PTHR20855">
    <property type="entry name" value="ADIPOR/PROGESTIN RECEPTOR-RELATED"/>
    <property type="match status" value="1"/>
</dbReference>
<sequence length="217" mass="24541">MNLLRNSEPVSSLTAFIGFLLSIAGLVLLVVFAAHYGQTRHVVGFSIFGSGLILLYLISTIYHLIPKTHWAKEIFRIIDHSMIYIFIASTYTPILLVLPQRGWGWSLFSVVWGLAIIGIALKIAVKNEKAWLIPLPYVALGWLGIIALPVLIKSLPLGGLWWLMWGGTLYTLGVIPFILGRVLPQKSWFGMHELFHLFVIAASFSHFWLMFKYVLYI</sequence>
<name>A0A1F4ZEI3_9BACT</name>
<evidence type="ECO:0000313" key="10">
    <source>
        <dbReference type="Proteomes" id="UP000177080"/>
    </source>
</evidence>
<dbReference type="GO" id="GO:0140911">
    <property type="term" value="F:pore-forming activity"/>
    <property type="evidence" value="ECO:0007669"/>
    <property type="project" value="InterPro"/>
</dbReference>
<dbReference type="Proteomes" id="UP000177080">
    <property type="component" value="Unassembled WGS sequence"/>
</dbReference>
<comment type="similarity">
    <text evidence="2">Belongs to the UPF0073 (Hly-III) family.</text>
</comment>
<evidence type="ECO:0000256" key="2">
    <source>
        <dbReference type="ARBA" id="ARBA00008488"/>
    </source>
</evidence>
<evidence type="ECO:0000256" key="5">
    <source>
        <dbReference type="ARBA" id="ARBA00022989"/>
    </source>
</evidence>
<feature type="transmembrane region" description="Helical" evidence="8">
    <location>
        <begin position="103"/>
        <end position="125"/>
    </location>
</feature>
<reference evidence="9 10" key="1">
    <citation type="journal article" date="2016" name="Nat. Commun.">
        <title>Thousands of microbial genomes shed light on interconnected biogeochemical processes in an aquifer system.</title>
        <authorList>
            <person name="Anantharaman K."/>
            <person name="Brown C.T."/>
            <person name="Hug L.A."/>
            <person name="Sharon I."/>
            <person name="Castelle C.J."/>
            <person name="Probst A.J."/>
            <person name="Thomas B.C."/>
            <person name="Singh A."/>
            <person name="Wilkins M.J."/>
            <person name="Karaoz U."/>
            <person name="Brodie E.L."/>
            <person name="Williams K.H."/>
            <person name="Hubbard S.S."/>
            <person name="Banfield J.F."/>
        </authorList>
    </citation>
    <scope>NUCLEOTIDE SEQUENCE [LARGE SCALE GENOMIC DNA]</scope>
</reference>
<dbReference type="GO" id="GO:0046872">
    <property type="term" value="F:metal ion binding"/>
    <property type="evidence" value="ECO:0007669"/>
    <property type="project" value="UniProtKB-KW"/>
</dbReference>
<evidence type="ECO:0000313" key="9">
    <source>
        <dbReference type="EMBL" id="OGD03844.1"/>
    </source>
</evidence>
<keyword evidence="7" id="KW-0862">Zinc</keyword>
<evidence type="ECO:0000256" key="8">
    <source>
        <dbReference type="SAM" id="Phobius"/>
    </source>
</evidence>
<evidence type="ECO:0000256" key="1">
    <source>
        <dbReference type="ARBA" id="ARBA00004651"/>
    </source>
</evidence>
<evidence type="ECO:0000256" key="4">
    <source>
        <dbReference type="ARBA" id="ARBA00022692"/>
    </source>
</evidence>
<evidence type="ECO:0000256" key="7">
    <source>
        <dbReference type="PIRSR" id="PIRSR604254-1"/>
    </source>
</evidence>
<dbReference type="AlphaFoldDB" id="A0A1F4ZEI3"/>
<feature type="binding site" evidence="7">
    <location>
        <position position="63"/>
    </location>
    <ligand>
        <name>Zn(2+)</name>
        <dbReference type="ChEBI" id="CHEBI:29105"/>
    </ligand>
</feature>
<feature type="transmembrane region" description="Helical" evidence="8">
    <location>
        <begin position="12"/>
        <end position="36"/>
    </location>
</feature>
<dbReference type="STRING" id="1797259.A2989_03930"/>